<dbReference type="EC" id="2.7.11.1" evidence="6"/>
<dbReference type="NCBIfam" id="TIGR03071">
    <property type="entry name" value="couple_hipA"/>
    <property type="match status" value="1"/>
</dbReference>
<evidence type="ECO:0000313" key="6">
    <source>
        <dbReference type="EMBL" id="MBP1325816.1"/>
    </source>
</evidence>
<keyword evidence="2 6" id="KW-0808">Transferase</keyword>
<dbReference type="InterPro" id="IPR012893">
    <property type="entry name" value="HipA-like_C"/>
</dbReference>
<dbReference type="PANTHER" id="PTHR37419:SF1">
    <property type="entry name" value="SERINE_THREONINE-PROTEIN KINASE TOXIN HIPA"/>
    <property type="match status" value="1"/>
</dbReference>
<name>A0A940T5B4_9MICO</name>
<protein>
    <submittedName>
        <fullName evidence="6">Serine/threonine-protein kinase HipA</fullName>
        <ecNumber evidence="6">2.7.11.1</ecNumber>
    </submittedName>
</protein>
<evidence type="ECO:0000256" key="1">
    <source>
        <dbReference type="ARBA" id="ARBA00010164"/>
    </source>
</evidence>
<feature type="domain" description="HipA-like C-terminal" evidence="4">
    <location>
        <begin position="136"/>
        <end position="360"/>
    </location>
</feature>
<dbReference type="Pfam" id="PF13657">
    <property type="entry name" value="Couple_hipA"/>
    <property type="match status" value="1"/>
</dbReference>
<evidence type="ECO:0000259" key="4">
    <source>
        <dbReference type="Pfam" id="PF07804"/>
    </source>
</evidence>
<proteinExistence type="inferred from homology"/>
<dbReference type="RefSeq" id="WP_342452089.1">
    <property type="nucleotide sequence ID" value="NZ_JAFIDA010000001.1"/>
</dbReference>
<feature type="domain" description="HipA N-terminal subdomain 1" evidence="5">
    <location>
        <begin position="25"/>
        <end position="93"/>
    </location>
</feature>
<keyword evidence="3 6" id="KW-0418">Kinase</keyword>
<dbReference type="Gene3D" id="1.10.1070.20">
    <property type="match status" value="1"/>
</dbReference>
<comment type="similarity">
    <text evidence="1">Belongs to the HipA Ser/Thr kinase family.</text>
</comment>
<dbReference type="GO" id="GO:0004674">
    <property type="term" value="F:protein serine/threonine kinase activity"/>
    <property type="evidence" value="ECO:0007669"/>
    <property type="project" value="UniProtKB-EC"/>
</dbReference>
<comment type="caution">
    <text evidence="6">The sequence shown here is derived from an EMBL/GenBank/DDBJ whole genome shotgun (WGS) entry which is preliminary data.</text>
</comment>
<dbReference type="EMBL" id="JAFIDA010000001">
    <property type="protein sequence ID" value="MBP1325816.1"/>
    <property type="molecule type" value="Genomic_DNA"/>
</dbReference>
<evidence type="ECO:0000259" key="5">
    <source>
        <dbReference type="Pfam" id="PF13657"/>
    </source>
</evidence>
<sequence>MGELSGDARAFDFTPSKAGMAKFGVNSGVISVAMPLSPKQRRDFARRRQNWFEELLPEGNQYDYMLAQGGIRQGDTLAFLARYGRDVAGALQIWNPEDPTEPHTPSLRPVGLSEIRALLEDPIGAPLANDGLAGKSSLGGVQPKAVLVRTREGWAQGLGGYPTTHIVKPQLGGNRATVIFDEEYGARVARRLGLADFGVEIEYFDGLAALVIERFDRGEEGRVHQEDLSQALGAKGNQKYQTIGGVVSLRRVAETLDRYAAKEDLKRFARMVVLAVGLGNLDMHTKNIGLLHSAAGEVTLAPAYDVVPQAHLSLDGELALAVNRKYRHVDVTVQDLVTEISGWGLSNAEHLVNKFLADMQSALEAEEPMAGAFVDLKAQTLGFVANLRAGLTVAGK</sequence>
<dbReference type="AlphaFoldDB" id="A0A940T5B4"/>
<dbReference type="PANTHER" id="PTHR37419">
    <property type="entry name" value="SERINE/THREONINE-PROTEIN KINASE TOXIN HIPA"/>
    <property type="match status" value="1"/>
</dbReference>
<dbReference type="InterPro" id="IPR017508">
    <property type="entry name" value="HipA_N1"/>
</dbReference>
<evidence type="ECO:0000256" key="3">
    <source>
        <dbReference type="ARBA" id="ARBA00022777"/>
    </source>
</evidence>
<dbReference type="Pfam" id="PF07804">
    <property type="entry name" value="HipA_C"/>
    <property type="match status" value="1"/>
</dbReference>
<gene>
    <name evidence="6" type="ORF">JOF28_001048</name>
</gene>
<dbReference type="GO" id="GO:0005829">
    <property type="term" value="C:cytosol"/>
    <property type="evidence" value="ECO:0007669"/>
    <property type="project" value="TreeGrafter"/>
</dbReference>
<evidence type="ECO:0000256" key="2">
    <source>
        <dbReference type="ARBA" id="ARBA00022679"/>
    </source>
</evidence>
<reference evidence="6" key="1">
    <citation type="submission" date="2021-02" db="EMBL/GenBank/DDBJ databases">
        <title>Sequencing the genomes of 1000 actinobacteria strains.</title>
        <authorList>
            <person name="Klenk H.-P."/>
        </authorList>
    </citation>
    <scope>NUCLEOTIDE SEQUENCE</scope>
    <source>
        <strain evidence="6">DSM 22850</strain>
    </source>
</reference>
<evidence type="ECO:0000313" key="7">
    <source>
        <dbReference type="Proteomes" id="UP000675163"/>
    </source>
</evidence>
<keyword evidence="7" id="KW-1185">Reference proteome</keyword>
<accession>A0A940T5B4</accession>
<organism evidence="6 7">
    <name type="scientific">Leucobacter exalbidus</name>
    <dbReference type="NCBI Taxonomy" id="662960"/>
    <lineage>
        <taxon>Bacteria</taxon>
        <taxon>Bacillati</taxon>
        <taxon>Actinomycetota</taxon>
        <taxon>Actinomycetes</taxon>
        <taxon>Micrococcales</taxon>
        <taxon>Microbacteriaceae</taxon>
        <taxon>Leucobacter</taxon>
    </lineage>
</organism>
<dbReference type="InterPro" id="IPR052028">
    <property type="entry name" value="HipA_Ser/Thr_kinase"/>
</dbReference>
<dbReference type="Proteomes" id="UP000675163">
    <property type="component" value="Unassembled WGS sequence"/>
</dbReference>